<dbReference type="Pfam" id="PF00881">
    <property type="entry name" value="Nitroreductase"/>
    <property type="match status" value="1"/>
</dbReference>
<dbReference type="PANTHER" id="PTHR43673:SF10">
    <property type="entry name" value="NADH DEHYDROGENASE_NAD(P)H NITROREDUCTASE XCC3605-RELATED"/>
    <property type="match status" value="1"/>
</dbReference>
<dbReference type="SUPFAM" id="SSF55469">
    <property type="entry name" value="FMN-dependent nitroreductase-like"/>
    <property type="match status" value="1"/>
</dbReference>
<comment type="caution">
    <text evidence="4">The sequence shown here is derived from an EMBL/GenBank/DDBJ whole genome shotgun (WGS) entry which is preliminary data.</text>
</comment>
<sequence>MTVKECITQRRSIRKYKPDEISDEILMDLIECARLAPSACNSQPWRFKIVKDFETRQKIAQYSFHQKHVSQAPVIIICCADIKKYITQTQSSIKELHKLNILGDKFYNLIQNRADSLKDIQLENLIGEVSFNAAIAIEHIVLRAAELGLGTCWVKMADENKIRELFNWDETIRFVSLLTLGYPDEEPCPIKKLPIEELLL</sequence>
<dbReference type="PANTHER" id="PTHR43673">
    <property type="entry name" value="NAD(P)H NITROREDUCTASE YDGI-RELATED"/>
    <property type="match status" value="1"/>
</dbReference>
<accession>A0A371AUT9</accession>
<evidence type="ECO:0000313" key="5">
    <source>
        <dbReference type="Proteomes" id="UP000255036"/>
    </source>
</evidence>
<proteinExistence type="inferred from homology"/>
<dbReference type="OrthoDB" id="9812105at2"/>
<feature type="domain" description="Nitroreductase" evidence="3">
    <location>
        <begin position="7"/>
        <end position="182"/>
    </location>
</feature>
<dbReference type="GO" id="GO:0016491">
    <property type="term" value="F:oxidoreductase activity"/>
    <property type="evidence" value="ECO:0007669"/>
    <property type="project" value="UniProtKB-KW"/>
</dbReference>
<evidence type="ECO:0000256" key="1">
    <source>
        <dbReference type="ARBA" id="ARBA00007118"/>
    </source>
</evidence>
<dbReference type="Proteomes" id="UP000255036">
    <property type="component" value="Unassembled WGS sequence"/>
</dbReference>
<name>A0A371AUT9_9FIRM</name>
<organism evidence="4 5">
    <name type="scientific">Anaerosacchariphilus polymeriproducens</name>
    <dbReference type="NCBI Taxonomy" id="1812858"/>
    <lineage>
        <taxon>Bacteria</taxon>
        <taxon>Bacillati</taxon>
        <taxon>Bacillota</taxon>
        <taxon>Clostridia</taxon>
        <taxon>Lachnospirales</taxon>
        <taxon>Lachnospiraceae</taxon>
        <taxon>Anaerosacchariphilus</taxon>
    </lineage>
</organism>
<dbReference type="InterPro" id="IPR029479">
    <property type="entry name" value="Nitroreductase"/>
</dbReference>
<keyword evidence="2" id="KW-0560">Oxidoreductase</keyword>
<dbReference type="EMBL" id="QRCT01000028">
    <property type="protein sequence ID" value="RDU23343.1"/>
    <property type="molecule type" value="Genomic_DNA"/>
</dbReference>
<dbReference type="Gene3D" id="3.40.109.10">
    <property type="entry name" value="NADH Oxidase"/>
    <property type="match status" value="1"/>
</dbReference>
<dbReference type="AlphaFoldDB" id="A0A371AUT9"/>
<protein>
    <submittedName>
        <fullName evidence="4">Nitroreductase</fullName>
    </submittedName>
</protein>
<evidence type="ECO:0000259" key="3">
    <source>
        <dbReference type="Pfam" id="PF00881"/>
    </source>
</evidence>
<evidence type="ECO:0000313" key="4">
    <source>
        <dbReference type="EMBL" id="RDU23343.1"/>
    </source>
</evidence>
<gene>
    <name evidence="4" type="ORF">DWV06_09820</name>
</gene>
<dbReference type="InterPro" id="IPR000415">
    <property type="entry name" value="Nitroreductase-like"/>
</dbReference>
<reference evidence="4 5" key="1">
    <citation type="submission" date="2018-07" db="EMBL/GenBank/DDBJ databases">
        <title>Anaerosacharophilus polymeroproducens gen. nov. sp. nov., an anaerobic bacterium isolated from salt field.</title>
        <authorList>
            <person name="Kim W."/>
            <person name="Yang S.-H."/>
            <person name="Oh J."/>
            <person name="Lee J.-H."/>
            <person name="Kwon K.K."/>
        </authorList>
    </citation>
    <scope>NUCLEOTIDE SEQUENCE [LARGE SCALE GENOMIC DNA]</scope>
    <source>
        <strain evidence="4 5">MCWD5</strain>
    </source>
</reference>
<keyword evidence="5" id="KW-1185">Reference proteome</keyword>
<dbReference type="RefSeq" id="WP_115482012.1">
    <property type="nucleotide sequence ID" value="NZ_QRCT01000028.1"/>
</dbReference>
<evidence type="ECO:0000256" key="2">
    <source>
        <dbReference type="ARBA" id="ARBA00023002"/>
    </source>
</evidence>
<comment type="similarity">
    <text evidence="1">Belongs to the nitroreductase family.</text>
</comment>